<evidence type="ECO:0000313" key="3">
    <source>
        <dbReference type="Proteomes" id="UP000270299"/>
    </source>
</evidence>
<keyword evidence="1" id="KW-0812">Transmembrane</keyword>
<dbReference type="EMBL" id="RCUV01000003">
    <property type="protein sequence ID" value="RLP73150.1"/>
    <property type="molecule type" value="Genomic_DNA"/>
</dbReference>
<accession>A0A3L6ZZK5</accession>
<name>A0A3L6ZZK5_9MICO</name>
<keyword evidence="1" id="KW-0472">Membrane</keyword>
<dbReference type="OrthoDB" id="3825761at2"/>
<sequence length="200" mass="20620">MTERSLDPILLGAVGGLAWAASLRGFMTEVAGSESQVSWTDTFVGILLPGLVAGGLLGWAELRRRESRPVRALTAAPLLFAVATLSLPGQLMAFVTTGIGGGAVAVPLMGIMGGYVLAGRHRWARIACSALAISLLALAAVFTVVLGIPLTARTTWVAVLILTLLVVQAWACAIPLRAAPAASGRARRSLSTDAAPLLGR</sequence>
<protein>
    <submittedName>
        <fullName evidence="2">Uncharacterized protein</fullName>
    </submittedName>
</protein>
<feature type="transmembrane region" description="Helical" evidence="1">
    <location>
        <begin position="156"/>
        <end position="179"/>
    </location>
</feature>
<organism evidence="2 3">
    <name type="scientific">Mycetocola manganoxydans</name>
    <dbReference type="NCBI Taxonomy" id="699879"/>
    <lineage>
        <taxon>Bacteria</taxon>
        <taxon>Bacillati</taxon>
        <taxon>Actinomycetota</taxon>
        <taxon>Actinomycetes</taxon>
        <taxon>Micrococcales</taxon>
        <taxon>Microbacteriaceae</taxon>
        <taxon>Mycetocola</taxon>
    </lineage>
</organism>
<feature type="transmembrane region" description="Helical" evidence="1">
    <location>
        <begin position="99"/>
        <end position="118"/>
    </location>
</feature>
<feature type="transmembrane region" description="Helical" evidence="1">
    <location>
        <begin position="72"/>
        <end position="93"/>
    </location>
</feature>
<proteinExistence type="predicted"/>
<feature type="transmembrane region" description="Helical" evidence="1">
    <location>
        <begin position="130"/>
        <end position="150"/>
    </location>
</feature>
<dbReference type="AlphaFoldDB" id="A0A3L6ZZK5"/>
<keyword evidence="1" id="KW-1133">Transmembrane helix</keyword>
<dbReference type="RefSeq" id="WP_121672005.1">
    <property type="nucleotide sequence ID" value="NZ_BMXM01000003.1"/>
</dbReference>
<reference evidence="2 3" key="1">
    <citation type="submission" date="2018-10" db="EMBL/GenBank/DDBJ databases">
        <authorList>
            <person name="Li J."/>
        </authorList>
    </citation>
    <scope>NUCLEOTIDE SEQUENCE [LARGE SCALE GENOMIC DNA]</scope>
    <source>
        <strain evidence="2 3">CCTCC AB209002</strain>
    </source>
</reference>
<feature type="transmembrane region" description="Helical" evidence="1">
    <location>
        <begin position="42"/>
        <end position="60"/>
    </location>
</feature>
<comment type="caution">
    <text evidence="2">The sequence shown here is derived from an EMBL/GenBank/DDBJ whole genome shotgun (WGS) entry which is preliminary data.</text>
</comment>
<gene>
    <name evidence="2" type="ORF">D9V29_03880</name>
</gene>
<evidence type="ECO:0000313" key="2">
    <source>
        <dbReference type="EMBL" id="RLP73150.1"/>
    </source>
</evidence>
<evidence type="ECO:0000256" key="1">
    <source>
        <dbReference type="SAM" id="Phobius"/>
    </source>
</evidence>
<keyword evidence="3" id="KW-1185">Reference proteome</keyword>
<dbReference type="Proteomes" id="UP000270299">
    <property type="component" value="Unassembled WGS sequence"/>
</dbReference>